<organism evidence="1 2">
    <name type="scientific">Triticum turgidum subsp. durum</name>
    <name type="common">Durum wheat</name>
    <name type="synonym">Triticum durum</name>
    <dbReference type="NCBI Taxonomy" id="4567"/>
    <lineage>
        <taxon>Eukaryota</taxon>
        <taxon>Viridiplantae</taxon>
        <taxon>Streptophyta</taxon>
        <taxon>Embryophyta</taxon>
        <taxon>Tracheophyta</taxon>
        <taxon>Spermatophyta</taxon>
        <taxon>Magnoliopsida</taxon>
        <taxon>Liliopsida</taxon>
        <taxon>Poales</taxon>
        <taxon>Poaceae</taxon>
        <taxon>BOP clade</taxon>
        <taxon>Pooideae</taxon>
        <taxon>Triticodae</taxon>
        <taxon>Triticeae</taxon>
        <taxon>Triticinae</taxon>
        <taxon>Triticum</taxon>
    </lineage>
</organism>
<keyword evidence="2" id="KW-1185">Reference proteome</keyword>
<dbReference type="PANTHER" id="PTHR33186">
    <property type="entry name" value="OS10G0136150 PROTEIN-RELATED"/>
    <property type="match status" value="1"/>
</dbReference>
<protein>
    <submittedName>
        <fullName evidence="1">Uncharacterized protein</fullName>
    </submittedName>
</protein>
<accession>A0A9R0XSZ1</accession>
<reference evidence="1 2" key="1">
    <citation type="submission" date="2017-09" db="EMBL/GenBank/DDBJ databases">
        <authorList>
            <consortium name="International Durum Wheat Genome Sequencing Consortium (IDWGSC)"/>
            <person name="Milanesi L."/>
        </authorList>
    </citation>
    <scope>NUCLEOTIDE SEQUENCE [LARGE SCALE GENOMIC DNA]</scope>
    <source>
        <strain evidence="2">cv. Svevo</strain>
    </source>
</reference>
<name>A0A9R0XSZ1_TRITD</name>
<dbReference type="AlphaFoldDB" id="A0A9R0XSZ1"/>
<gene>
    <name evidence="1" type="ORF">TRITD_6Av1G011110</name>
</gene>
<dbReference type="EMBL" id="LT934121">
    <property type="protein sequence ID" value="VAI42258.1"/>
    <property type="molecule type" value="Genomic_DNA"/>
</dbReference>
<dbReference type="Gramene" id="TRITD6Av1G011110.1">
    <property type="protein sequence ID" value="TRITD6Av1G011110.1"/>
    <property type="gene ID" value="TRITD6Av1G011110"/>
</dbReference>
<sequence length="286" mass="30758">MASYSSSSAWSTSSWCGTPSPASATSSTPLQAPARALSARVNGAVLRDARVDDDFKVVLVAVEGSRAIACVYSSKTRDWGNLVSTMLPPKGFMGSPPAMNFSKMHSLLVGDSLYWLLSDRPTSLTEAFSHAPCPSSILEFDVERQSLTVGRVSGDLNYTKDHEISLITEKGGGLGLLTLSGCNAHFWRRNSEHDGDSSWVLGRTIELDNLLSLNPQKEAGRIFIEGFAEYNHVAVLSTPSSLYTVQFQPLEVKKLHNVGSQYHAFESVCTAGNGGRPDAADVAQNA</sequence>
<evidence type="ECO:0000313" key="2">
    <source>
        <dbReference type="Proteomes" id="UP000324705"/>
    </source>
</evidence>
<evidence type="ECO:0000313" key="1">
    <source>
        <dbReference type="EMBL" id="VAI42258.1"/>
    </source>
</evidence>
<dbReference type="PANTHER" id="PTHR33186:SF13">
    <property type="entry name" value="OS10G0138300 PROTEIN"/>
    <property type="match status" value="1"/>
</dbReference>
<dbReference type="Proteomes" id="UP000324705">
    <property type="component" value="Chromosome 6A"/>
</dbReference>
<proteinExistence type="predicted"/>
<dbReference type="OMA" id="WRRNSEH"/>